<sequence>MTPEVNEALRKIRQQKPFILAITNYFPMGYVGSGIRSIGGFPLMCGAEEEVEELLGISKAVIINLGKLDNTFVTLINLLCDIANKKNIPVILDPVGAGASQYRTDVATNLIKKHQISIIRGYPNEIASLLTGELVIQDNNHLMEDKIIIENAQSLSKKYKLTVVVSGKRHLVVNSNQIEQFNFDSAMVQKVAGIGNLLSAMISVFHSVIKDQFLAAKNAVHFYAECVGPTSSGASGPASLIIGVIDQIYINAKKAQLFA</sequence>
<comment type="pathway">
    <text evidence="3">Cofactor biosynthesis; thiamine diphosphate biosynthesis; 4-methyl-5-(2-phosphoethyl)-thiazole from 5-(2-hydroxyethyl)-4-methylthiazole: step 1/1.</text>
</comment>
<organism evidence="12 13">
    <name type="scientific">Legionella bozemanae</name>
    <name type="common">Fluoribacter bozemanae</name>
    <dbReference type="NCBI Taxonomy" id="447"/>
    <lineage>
        <taxon>Bacteria</taxon>
        <taxon>Pseudomonadati</taxon>
        <taxon>Pseudomonadota</taxon>
        <taxon>Gammaproteobacteria</taxon>
        <taxon>Legionellales</taxon>
        <taxon>Legionellaceae</taxon>
        <taxon>Legionella</taxon>
    </lineage>
</organism>
<evidence type="ECO:0000256" key="3">
    <source>
        <dbReference type="ARBA" id="ARBA00004868"/>
    </source>
</evidence>
<proteinExistence type="predicted"/>
<gene>
    <name evidence="12" type="ORF">Lboz_1412</name>
</gene>
<keyword evidence="6" id="KW-0479">Metal-binding</keyword>
<evidence type="ECO:0000256" key="4">
    <source>
        <dbReference type="ARBA" id="ARBA00012129"/>
    </source>
</evidence>
<keyword evidence="10" id="KW-0460">Magnesium</keyword>
<dbReference type="PIRSF" id="PIRSF000513">
    <property type="entry name" value="Thz_kinase"/>
    <property type="match status" value="1"/>
</dbReference>
<reference evidence="12 13" key="1">
    <citation type="submission" date="2015-11" db="EMBL/GenBank/DDBJ databases">
        <title>Genomic analysis of 38 Legionella species identifies large and diverse effector repertoires.</title>
        <authorList>
            <person name="Burstein D."/>
            <person name="Amaro F."/>
            <person name="Zusman T."/>
            <person name="Lifshitz Z."/>
            <person name="Cohen O."/>
            <person name="Gilbert J.A."/>
            <person name="Pupko T."/>
            <person name="Shuman H.A."/>
            <person name="Segal G."/>
        </authorList>
    </citation>
    <scope>NUCLEOTIDE SEQUENCE [LARGE SCALE GENOMIC DNA]</scope>
    <source>
        <strain evidence="12 13">WIGA</strain>
    </source>
</reference>
<dbReference type="GO" id="GO:0005524">
    <property type="term" value="F:ATP binding"/>
    <property type="evidence" value="ECO:0007669"/>
    <property type="project" value="UniProtKB-KW"/>
</dbReference>
<name>A0A0W0RSE9_LEGBO</name>
<dbReference type="InterPro" id="IPR029056">
    <property type="entry name" value="Ribokinase-like"/>
</dbReference>
<evidence type="ECO:0000256" key="2">
    <source>
        <dbReference type="ARBA" id="ARBA00001946"/>
    </source>
</evidence>
<dbReference type="STRING" id="447.Lboz_1412"/>
<dbReference type="AlphaFoldDB" id="A0A0W0RSE9"/>
<keyword evidence="8 12" id="KW-0418">Kinase</keyword>
<evidence type="ECO:0000256" key="1">
    <source>
        <dbReference type="ARBA" id="ARBA00001771"/>
    </source>
</evidence>
<dbReference type="Proteomes" id="UP000054695">
    <property type="component" value="Unassembled WGS sequence"/>
</dbReference>
<evidence type="ECO:0000256" key="8">
    <source>
        <dbReference type="ARBA" id="ARBA00022777"/>
    </source>
</evidence>
<keyword evidence="13" id="KW-1185">Reference proteome</keyword>
<evidence type="ECO:0000256" key="7">
    <source>
        <dbReference type="ARBA" id="ARBA00022741"/>
    </source>
</evidence>
<accession>A0A0W0RSE9</accession>
<evidence type="ECO:0000313" key="13">
    <source>
        <dbReference type="Proteomes" id="UP000054695"/>
    </source>
</evidence>
<dbReference type="GO" id="GO:0000287">
    <property type="term" value="F:magnesium ion binding"/>
    <property type="evidence" value="ECO:0007669"/>
    <property type="project" value="InterPro"/>
</dbReference>
<comment type="catalytic activity">
    <reaction evidence="1">
        <text>5-(2-hydroxyethyl)-4-methylthiazole + ATP = 4-methyl-5-(2-phosphooxyethyl)-thiazole + ADP + H(+)</text>
        <dbReference type="Rhea" id="RHEA:24212"/>
        <dbReference type="ChEBI" id="CHEBI:15378"/>
        <dbReference type="ChEBI" id="CHEBI:17957"/>
        <dbReference type="ChEBI" id="CHEBI:30616"/>
        <dbReference type="ChEBI" id="CHEBI:58296"/>
        <dbReference type="ChEBI" id="CHEBI:456216"/>
        <dbReference type="EC" id="2.7.1.50"/>
    </reaction>
</comment>
<comment type="cofactor">
    <cofactor evidence="2">
        <name>Mg(2+)</name>
        <dbReference type="ChEBI" id="CHEBI:18420"/>
    </cofactor>
</comment>
<dbReference type="GO" id="GO:0009229">
    <property type="term" value="P:thiamine diphosphate biosynthetic process"/>
    <property type="evidence" value="ECO:0007669"/>
    <property type="project" value="UniProtKB-UniPathway"/>
</dbReference>
<dbReference type="GO" id="GO:0009228">
    <property type="term" value="P:thiamine biosynthetic process"/>
    <property type="evidence" value="ECO:0007669"/>
    <property type="project" value="UniProtKB-KW"/>
</dbReference>
<evidence type="ECO:0000256" key="5">
    <source>
        <dbReference type="ARBA" id="ARBA00022679"/>
    </source>
</evidence>
<evidence type="ECO:0000313" key="12">
    <source>
        <dbReference type="EMBL" id="KTC73972.1"/>
    </source>
</evidence>
<dbReference type="GO" id="GO:0004417">
    <property type="term" value="F:hydroxyethylthiazole kinase activity"/>
    <property type="evidence" value="ECO:0007669"/>
    <property type="project" value="UniProtKB-EC"/>
</dbReference>
<dbReference type="InterPro" id="IPR000417">
    <property type="entry name" value="Hyethyz_kinase"/>
</dbReference>
<evidence type="ECO:0000256" key="11">
    <source>
        <dbReference type="ARBA" id="ARBA00022977"/>
    </source>
</evidence>
<dbReference type="PRINTS" id="PR01099">
    <property type="entry name" value="HYETHTZKNASE"/>
</dbReference>
<protein>
    <recommendedName>
        <fullName evidence="4">hydroxyethylthiazole kinase</fullName>
        <ecNumber evidence="4">2.7.1.50</ecNumber>
    </recommendedName>
</protein>
<evidence type="ECO:0000256" key="10">
    <source>
        <dbReference type="ARBA" id="ARBA00022842"/>
    </source>
</evidence>
<dbReference type="SUPFAM" id="SSF53613">
    <property type="entry name" value="Ribokinase-like"/>
    <property type="match status" value="1"/>
</dbReference>
<dbReference type="OrthoDB" id="8909021at2"/>
<keyword evidence="9" id="KW-0067">ATP-binding</keyword>
<evidence type="ECO:0000256" key="6">
    <source>
        <dbReference type="ARBA" id="ARBA00022723"/>
    </source>
</evidence>
<comment type="caution">
    <text evidence="12">The sequence shown here is derived from an EMBL/GenBank/DDBJ whole genome shotgun (WGS) entry which is preliminary data.</text>
</comment>
<dbReference type="PATRIC" id="fig|447.4.peg.1511"/>
<dbReference type="EC" id="2.7.1.50" evidence="4"/>
<evidence type="ECO:0000256" key="9">
    <source>
        <dbReference type="ARBA" id="ARBA00022840"/>
    </source>
</evidence>
<keyword evidence="5 12" id="KW-0808">Transferase</keyword>
<keyword evidence="11" id="KW-0784">Thiamine biosynthesis</keyword>
<dbReference type="Gene3D" id="3.40.1190.20">
    <property type="match status" value="1"/>
</dbReference>
<keyword evidence="7" id="KW-0547">Nucleotide-binding</keyword>
<dbReference type="EMBL" id="LNXU01000017">
    <property type="protein sequence ID" value="KTC73972.1"/>
    <property type="molecule type" value="Genomic_DNA"/>
</dbReference>
<dbReference type="UniPathway" id="UPA00060">
    <property type="reaction ID" value="UER00139"/>
</dbReference>
<dbReference type="RefSeq" id="WP_058459076.1">
    <property type="nucleotide sequence ID" value="NZ_CAAAIY010000001.1"/>
</dbReference>
<dbReference type="Pfam" id="PF02110">
    <property type="entry name" value="HK"/>
    <property type="match status" value="1"/>
</dbReference>